<evidence type="ECO:0000256" key="1">
    <source>
        <dbReference type="SAM" id="MobiDB-lite"/>
    </source>
</evidence>
<evidence type="ECO:0000313" key="3">
    <source>
        <dbReference type="Proteomes" id="UP001190700"/>
    </source>
</evidence>
<protein>
    <submittedName>
        <fullName evidence="2">Uncharacterized protein</fullName>
    </submittedName>
</protein>
<dbReference type="EMBL" id="LGRX02002661">
    <property type="protein sequence ID" value="KAK3283751.1"/>
    <property type="molecule type" value="Genomic_DNA"/>
</dbReference>
<evidence type="ECO:0000313" key="2">
    <source>
        <dbReference type="EMBL" id="KAK3283751.1"/>
    </source>
</evidence>
<dbReference type="AlphaFoldDB" id="A0AAE0GTC5"/>
<gene>
    <name evidence="2" type="ORF">CYMTET_8563</name>
</gene>
<comment type="caution">
    <text evidence="2">The sequence shown here is derived from an EMBL/GenBank/DDBJ whole genome shotgun (WGS) entry which is preliminary data.</text>
</comment>
<reference evidence="2 3" key="1">
    <citation type="journal article" date="2015" name="Genome Biol. Evol.">
        <title>Comparative Genomics of a Bacterivorous Green Alga Reveals Evolutionary Causalities and Consequences of Phago-Mixotrophic Mode of Nutrition.</title>
        <authorList>
            <person name="Burns J.A."/>
            <person name="Paasch A."/>
            <person name="Narechania A."/>
            <person name="Kim E."/>
        </authorList>
    </citation>
    <scope>NUCLEOTIDE SEQUENCE [LARGE SCALE GENOMIC DNA]</scope>
    <source>
        <strain evidence="2 3">PLY_AMNH</strain>
    </source>
</reference>
<proteinExistence type="predicted"/>
<accession>A0AAE0GTC5</accession>
<organism evidence="2 3">
    <name type="scientific">Cymbomonas tetramitiformis</name>
    <dbReference type="NCBI Taxonomy" id="36881"/>
    <lineage>
        <taxon>Eukaryota</taxon>
        <taxon>Viridiplantae</taxon>
        <taxon>Chlorophyta</taxon>
        <taxon>Pyramimonadophyceae</taxon>
        <taxon>Pyramimonadales</taxon>
        <taxon>Pyramimonadaceae</taxon>
        <taxon>Cymbomonas</taxon>
    </lineage>
</organism>
<dbReference type="Proteomes" id="UP001190700">
    <property type="component" value="Unassembled WGS sequence"/>
</dbReference>
<feature type="region of interest" description="Disordered" evidence="1">
    <location>
        <begin position="199"/>
        <end position="232"/>
    </location>
</feature>
<keyword evidence="3" id="KW-1185">Reference proteome</keyword>
<name>A0AAE0GTC5_9CHLO</name>
<sequence length="293" mass="30904">MAHVVHPTEEFPGGVELLPVRHYTPAITFGPLISAVSCSFQPHEESFVERSAAPGYCTLDVFLSDEEIEDSQFQKAFVGTLDGQSTGRPQPAIGCGAPPYGLRPNLALLACFIGLLGGIGLTGAAGVSGASESGMPAAGAQPAAVPPSDYWQAEGYYATPHNPHGWTWHPGPSYPQVVVPYLGPWGTYLWPDWDGVPPSPPYSPPPSDHEPEEAVEPALDGNRQSESAGIYGGGSTGIGLAAPPHRAGDGNLAYMFTRPLPPQAVFYNDPPYYGLELHSDTDSGYGSAMDEVD</sequence>